<accession>A0A086Y387</accession>
<reference evidence="12 13" key="1">
    <citation type="submission" date="2014-03" db="EMBL/GenBank/DDBJ databases">
        <title>Genome of Haematobacter massiliensis CCUG 47968.</title>
        <authorList>
            <person name="Wang D."/>
            <person name="Wang G."/>
        </authorList>
    </citation>
    <scope>NUCLEOTIDE SEQUENCE [LARGE SCALE GENOMIC DNA]</scope>
    <source>
        <strain evidence="12 13">CCUG 47968</strain>
    </source>
</reference>
<dbReference type="EMBL" id="JGYG01000007">
    <property type="protein sequence ID" value="KFI28737.1"/>
    <property type="molecule type" value="Genomic_DNA"/>
</dbReference>
<evidence type="ECO:0000256" key="8">
    <source>
        <dbReference type="ARBA" id="ARBA00023136"/>
    </source>
</evidence>
<keyword evidence="4 11" id="KW-0808">Transferase</keyword>
<dbReference type="PANTHER" id="PTHR14269">
    <property type="entry name" value="CDP-DIACYLGLYCEROL--GLYCEROL-3-PHOSPHATE 3-PHOSPHATIDYLTRANSFERASE-RELATED"/>
    <property type="match status" value="1"/>
</dbReference>
<gene>
    <name evidence="12" type="ORF">CN97_18540</name>
</gene>
<dbReference type="InterPro" id="IPR000462">
    <property type="entry name" value="CDP-OH_P_trans"/>
</dbReference>
<keyword evidence="3" id="KW-0444">Lipid biosynthesis</keyword>
<dbReference type="AlphaFoldDB" id="A0A086Y387"/>
<keyword evidence="13" id="KW-1185">Reference proteome</keyword>
<keyword evidence="10" id="KW-1208">Phospholipid metabolism</keyword>
<dbReference type="Gene3D" id="1.20.120.1760">
    <property type="match status" value="1"/>
</dbReference>
<proteinExistence type="inferred from homology"/>
<comment type="subcellular location">
    <subcellularLocation>
        <location evidence="1">Membrane</location>
        <topology evidence="1">Multi-pass membrane protein</topology>
    </subcellularLocation>
</comment>
<comment type="caution">
    <text evidence="12">The sequence shown here is derived from an EMBL/GenBank/DDBJ whole genome shotgun (WGS) entry which is preliminary data.</text>
</comment>
<dbReference type="OrthoDB" id="9777147at2"/>
<dbReference type="GO" id="GO:0008654">
    <property type="term" value="P:phospholipid biosynthetic process"/>
    <property type="evidence" value="ECO:0007669"/>
    <property type="project" value="UniProtKB-KW"/>
</dbReference>
<evidence type="ECO:0000313" key="12">
    <source>
        <dbReference type="EMBL" id="KFI28737.1"/>
    </source>
</evidence>
<evidence type="ECO:0000256" key="9">
    <source>
        <dbReference type="ARBA" id="ARBA00023209"/>
    </source>
</evidence>
<evidence type="ECO:0000256" key="4">
    <source>
        <dbReference type="ARBA" id="ARBA00022679"/>
    </source>
</evidence>
<keyword evidence="7" id="KW-0443">Lipid metabolism</keyword>
<dbReference type="InterPro" id="IPR048254">
    <property type="entry name" value="CDP_ALCOHOL_P_TRANSF_CS"/>
</dbReference>
<protein>
    <submittedName>
        <fullName evidence="12">CDP-diacylglycerol--serine O-phosphatidyltransferase</fullName>
    </submittedName>
</protein>
<dbReference type="RefSeq" id="WP_035711770.1">
    <property type="nucleotide sequence ID" value="NZ_CAMIFG010000159.1"/>
</dbReference>
<evidence type="ECO:0000256" key="10">
    <source>
        <dbReference type="ARBA" id="ARBA00023264"/>
    </source>
</evidence>
<keyword evidence="8" id="KW-0472">Membrane</keyword>
<keyword evidence="5" id="KW-0812">Transmembrane</keyword>
<dbReference type="GO" id="GO:0016020">
    <property type="term" value="C:membrane"/>
    <property type="evidence" value="ECO:0007669"/>
    <property type="project" value="UniProtKB-SubCell"/>
</dbReference>
<evidence type="ECO:0000256" key="7">
    <source>
        <dbReference type="ARBA" id="ARBA00023098"/>
    </source>
</evidence>
<dbReference type="PANTHER" id="PTHR14269:SF61">
    <property type="entry name" value="CDP-DIACYLGLYCEROL--SERINE O-PHOSPHATIDYLTRANSFERASE"/>
    <property type="match status" value="1"/>
</dbReference>
<dbReference type="Pfam" id="PF01066">
    <property type="entry name" value="CDP-OH_P_transf"/>
    <property type="match status" value="1"/>
</dbReference>
<name>A0A086Y387_9RHOB</name>
<organism evidence="12 13">
    <name type="scientific">Haematobacter massiliensis</name>
    <dbReference type="NCBI Taxonomy" id="195105"/>
    <lineage>
        <taxon>Bacteria</taxon>
        <taxon>Pseudomonadati</taxon>
        <taxon>Pseudomonadota</taxon>
        <taxon>Alphaproteobacteria</taxon>
        <taxon>Rhodobacterales</taxon>
        <taxon>Paracoccaceae</taxon>
        <taxon>Haematobacter</taxon>
    </lineage>
</organism>
<evidence type="ECO:0000256" key="2">
    <source>
        <dbReference type="ARBA" id="ARBA00010441"/>
    </source>
</evidence>
<dbReference type="InterPro" id="IPR050324">
    <property type="entry name" value="CDP-alcohol_PTase-I"/>
</dbReference>
<dbReference type="InterPro" id="IPR043130">
    <property type="entry name" value="CDP-OH_PTrfase_TM_dom"/>
</dbReference>
<dbReference type="GO" id="GO:0016780">
    <property type="term" value="F:phosphotransferase activity, for other substituted phosphate groups"/>
    <property type="evidence" value="ECO:0007669"/>
    <property type="project" value="InterPro"/>
</dbReference>
<dbReference type="PROSITE" id="PS00379">
    <property type="entry name" value="CDP_ALCOHOL_P_TRANSF"/>
    <property type="match status" value="1"/>
</dbReference>
<evidence type="ECO:0000256" key="3">
    <source>
        <dbReference type="ARBA" id="ARBA00022516"/>
    </source>
</evidence>
<dbReference type="eggNOG" id="COG1183">
    <property type="taxonomic scope" value="Bacteria"/>
</dbReference>
<evidence type="ECO:0000256" key="6">
    <source>
        <dbReference type="ARBA" id="ARBA00022989"/>
    </source>
</evidence>
<evidence type="ECO:0000256" key="1">
    <source>
        <dbReference type="ARBA" id="ARBA00004141"/>
    </source>
</evidence>
<evidence type="ECO:0000256" key="11">
    <source>
        <dbReference type="RuleBase" id="RU003750"/>
    </source>
</evidence>
<dbReference type="Proteomes" id="UP000028826">
    <property type="component" value="Unassembled WGS sequence"/>
</dbReference>
<evidence type="ECO:0000256" key="5">
    <source>
        <dbReference type="ARBA" id="ARBA00022692"/>
    </source>
</evidence>
<sequence>MARRPRADRVRQLALPQLLPNLLTLGAICAGLTSLRFAIAGRFGEAVGLIILAAILDALDGRMARMMGSESAIGAELDSLADFLNFGVVTGMLIYLSMLSDIANVGWIAVLVYVVGCVLRLARFNVDARSPAPGPSLGGFIGVPSPAGAMLAMLPLFLNEALPAGTKVPDILSAVWLAIVGFLLISRIPTPSLKKLKIRPEHLPYWVILLVAIIAVLFTWPWWTLIAADVAYLCVVGWSALRRLSKQGKSEHEA</sequence>
<keyword evidence="6" id="KW-1133">Transmembrane helix</keyword>
<keyword evidence="9" id="KW-0594">Phospholipid biosynthesis</keyword>
<dbReference type="STRING" id="195105.CN97_18540"/>
<comment type="similarity">
    <text evidence="2 11">Belongs to the CDP-alcohol phosphatidyltransferase class-I family.</text>
</comment>
<evidence type="ECO:0000313" key="13">
    <source>
        <dbReference type="Proteomes" id="UP000028826"/>
    </source>
</evidence>